<evidence type="ECO:0000256" key="3">
    <source>
        <dbReference type="ARBA" id="ARBA00022692"/>
    </source>
</evidence>
<comment type="similarity">
    <text evidence="2">Belongs to the TMEM86 family.</text>
</comment>
<dbReference type="EMBL" id="CP011545">
    <property type="protein sequence ID" value="AKK07725.1"/>
    <property type="molecule type" value="Genomic_DNA"/>
</dbReference>
<evidence type="ECO:0000256" key="5">
    <source>
        <dbReference type="ARBA" id="ARBA00023136"/>
    </source>
</evidence>
<organism evidence="6 7">
    <name type="scientific">Corynebacterium testudinoris</name>
    <dbReference type="NCBI Taxonomy" id="136857"/>
    <lineage>
        <taxon>Bacteria</taxon>
        <taxon>Bacillati</taxon>
        <taxon>Actinomycetota</taxon>
        <taxon>Actinomycetes</taxon>
        <taxon>Mycobacteriales</taxon>
        <taxon>Corynebacteriaceae</taxon>
        <taxon>Corynebacterium</taxon>
    </lineage>
</organism>
<dbReference type="OrthoDB" id="4425753at2"/>
<evidence type="ECO:0000256" key="1">
    <source>
        <dbReference type="ARBA" id="ARBA00004141"/>
    </source>
</evidence>
<dbReference type="STRING" id="136857.CTEST_01320"/>
<dbReference type="GO" id="GO:0016020">
    <property type="term" value="C:membrane"/>
    <property type="evidence" value="ECO:0007669"/>
    <property type="project" value="UniProtKB-SubCell"/>
</dbReference>
<keyword evidence="4" id="KW-1133">Transmembrane helix</keyword>
<name>A0A0G3H4S6_9CORY</name>
<reference evidence="7" key="2">
    <citation type="submission" date="2015-05" db="EMBL/GenBank/DDBJ databases">
        <title>Complete genome sequence of Corynebacterium testudinoris DSM 44614, recovered from necrotic lesions in the mouth of a tortoise.</title>
        <authorList>
            <person name="Ruckert C."/>
            <person name="Albersmeier A."/>
            <person name="Winkler A."/>
            <person name="Tauch A."/>
        </authorList>
    </citation>
    <scope>NUCLEOTIDE SEQUENCE [LARGE SCALE GENOMIC DNA]</scope>
    <source>
        <strain evidence="7">DSM 44614</strain>
    </source>
</reference>
<evidence type="ECO:0008006" key="8">
    <source>
        <dbReference type="Google" id="ProtNLM"/>
    </source>
</evidence>
<reference evidence="6 7" key="1">
    <citation type="journal article" date="2015" name="Genome Announc.">
        <title>Complete Genome Sequence of the Type Strain Corynebacterium testudinoris DSM 44614, Recovered from Necrotic Lesions in the Mouth of a Tortoise.</title>
        <authorList>
            <person name="Ruckert C."/>
            <person name="Kriete M."/>
            <person name="Jaenicke S."/>
            <person name="Winkler A."/>
            <person name="Tauch A."/>
        </authorList>
    </citation>
    <scope>NUCLEOTIDE SEQUENCE [LARGE SCALE GENOMIC DNA]</scope>
    <source>
        <strain evidence="6 7">DSM 44614</strain>
    </source>
</reference>
<sequence>MSVNYLVSHTRAGADALLASLLAATEEPERLAYLGAGKLAVISKLLGWRRVDRAVTQTVMPALAASVLRHGSSPMLLAGLAGGLVGDRAKLVPPTRTPVWGLCGIAANHAAYAVELHGRGARTSISRSGLRAAAWTVGVGLASWRKKELIAPAVIAGAFVCATSTLADDPALQDGSTPAKGLGHGANLLLGAEGIALLRETLLTGDSARHRAVDAAMRAGQIIGHLLVIDGLTRDQTN</sequence>
<dbReference type="Pfam" id="PF07947">
    <property type="entry name" value="YhhN"/>
    <property type="match status" value="1"/>
</dbReference>
<keyword evidence="5" id="KW-0472">Membrane</keyword>
<comment type="subcellular location">
    <subcellularLocation>
        <location evidence="1">Membrane</location>
        <topology evidence="1">Multi-pass membrane protein</topology>
    </subcellularLocation>
</comment>
<proteinExistence type="inferred from homology"/>
<accession>A0A0G3H4S6</accession>
<dbReference type="PATRIC" id="fig|136857.5.peg.259"/>
<evidence type="ECO:0000256" key="4">
    <source>
        <dbReference type="ARBA" id="ARBA00022989"/>
    </source>
</evidence>
<keyword evidence="3" id="KW-0812">Transmembrane</keyword>
<gene>
    <name evidence="6" type="ORF">CTEST_01320</name>
</gene>
<dbReference type="KEGG" id="cted:CTEST_01320"/>
<evidence type="ECO:0000256" key="2">
    <source>
        <dbReference type="ARBA" id="ARBA00007375"/>
    </source>
</evidence>
<dbReference type="Proteomes" id="UP000035540">
    <property type="component" value="Chromosome"/>
</dbReference>
<keyword evidence="7" id="KW-1185">Reference proteome</keyword>
<protein>
    <recommendedName>
        <fullName evidence="8">YhhN-like protein</fullName>
    </recommendedName>
</protein>
<evidence type="ECO:0000313" key="7">
    <source>
        <dbReference type="Proteomes" id="UP000035540"/>
    </source>
</evidence>
<evidence type="ECO:0000313" key="6">
    <source>
        <dbReference type="EMBL" id="AKK07725.1"/>
    </source>
</evidence>
<dbReference type="AlphaFoldDB" id="A0A0G3H4S6"/>
<dbReference type="RefSeq" id="WP_052844262.1">
    <property type="nucleotide sequence ID" value="NZ_CP011545.1"/>
</dbReference>
<dbReference type="InterPro" id="IPR012506">
    <property type="entry name" value="TMEM86B-like"/>
</dbReference>